<name>A0A7C9R5C1_9HYPH</name>
<dbReference type="InterPro" id="IPR013785">
    <property type="entry name" value="Aldolase_TIM"/>
</dbReference>
<evidence type="ECO:0000256" key="3">
    <source>
        <dbReference type="ARBA" id="ARBA00004939"/>
    </source>
</evidence>
<dbReference type="InterPro" id="IPR035990">
    <property type="entry name" value="TIM_sf"/>
</dbReference>
<keyword evidence="8 9" id="KW-0413">Isomerase</keyword>
<dbReference type="AlphaFoldDB" id="A0A7C9R5C1"/>
<dbReference type="UniPathway" id="UPA00109">
    <property type="reaction ID" value="UER00189"/>
</dbReference>
<dbReference type="GO" id="GO:0019563">
    <property type="term" value="P:glycerol catabolic process"/>
    <property type="evidence" value="ECO:0007669"/>
    <property type="project" value="TreeGrafter"/>
</dbReference>
<dbReference type="GO" id="GO:0046166">
    <property type="term" value="P:glyceraldehyde-3-phosphate biosynthetic process"/>
    <property type="evidence" value="ECO:0007669"/>
    <property type="project" value="TreeGrafter"/>
</dbReference>
<comment type="subunit">
    <text evidence="9 10">Homodimer.</text>
</comment>
<dbReference type="GO" id="GO:0005829">
    <property type="term" value="C:cytosol"/>
    <property type="evidence" value="ECO:0007669"/>
    <property type="project" value="TreeGrafter"/>
</dbReference>
<comment type="subcellular location">
    <subcellularLocation>
        <location evidence="9 10">Cytoplasm</location>
    </subcellularLocation>
</comment>
<evidence type="ECO:0000256" key="2">
    <source>
        <dbReference type="ARBA" id="ARBA00004680"/>
    </source>
</evidence>
<evidence type="ECO:0000256" key="6">
    <source>
        <dbReference type="ARBA" id="ARBA00022490"/>
    </source>
</evidence>
<accession>A0A7C9R5C1</accession>
<evidence type="ECO:0000256" key="9">
    <source>
        <dbReference type="HAMAP-Rule" id="MF_00147"/>
    </source>
</evidence>
<comment type="pathway">
    <text evidence="9 10">Carbohydrate biosynthesis; gluconeogenesis.</text>
</comment>
<sequence>MTPGIRPLVAGNWKMNGTSASLNELRAITHGFMHGLDADTEALVCVPATLVFRAAEIAASTPVRIGGEDCHAKESGAHTGDVSAEMLKDAGASHVIVGHSERRTDHGEDDAAVRAKAEAAWRAGLVAVICIGETRAERESGATLDILSRQIEGSVPASATPANAVIAYEPVWAIGTGLTPTVADVAEAHAHIRARLLERLGADAGKMRILYGGSVKPSNAVELLAIDNVDGALVGGASLKAADFLGIAEAYQAM</sequence>
<dbReference type="NCBIfam" id="TIGR00419">
    <property type="entry name" value="tim"/>
    <property type="match status" value="1"/>
</dbReference>
<organism evidence="11 12">
    <name type="scientific">Mesorhizobium zhangyense</name>
    <dbReference type="NCBI Taxonomy" id="1776730"/>
    <lineage>
        <taxon>Bacteria</taxon>
        <taxon>Pseudomonadati</taxon>
        <taxon>Pseudomonadota</taxon>
        <taxon>Alphaproteobacteria</taxon>
        <taxon>Hyphomicrobiales</taxon>
        <taxon>Phyllobacteriaceae</taxon>
        <taxon>Mesorhizobium</taxon>
    </lineage>
</organism>
<reference evidence="11 12" key="1">
    <citation type="submission" date="2020-02" db="EMBL/GenBank/DDBJ databases">
        <title>Genome sequence of the type strain CGMCC 1.15528 of Mesorhizobium zhangyense.</title>
        <authorList>
            <person name="Gao J."/>
            <person name="Sun J."/>
        </authorList>
    </citation>
    <scope>NUCLEOTIDE SEQUENCE [LARGE SCALE GENOMIC DNA]</scope>
    <source>
        <strain evidence="11 12">CGMCC 1.15528</strain>
    </source>
</reference>
<comment type="function">
    <text evidence="9">Involved in the gluconeogenesis. Catalyzes stereospecifically the conversion of dihydroxyacetone phosphate (DHAP) to D-glyceraldehyde-3-phosphate (G3P).</text>
</comment>
<feature type="binding site" evidence="9">
    <location>
        <begin position="12"/>
        <end position="14"/>
    </location>
    <ligand>
        <name>substrate</name>
    </ligand>
</feature>
<keyword evidence="5 9" id="KW-0312">Gluconeogenesis</keyword>
<evidence type="ECO:0000313" key="11">
    <source>
        <dbReference type="EMBL" id="NGN39998.1"/>
    </source>
</evidence>
<evidence type="ECO:0000256" key="1">
    <source>
        <dbReference type="ARBA" id="ARBA00000148"/>
    </source>
</evidence>
<dbReference type="PROSITE" id="PS00171">
    <property type="entry name" value="TIM_1"/>
    <property type="match status" value="1"/>
</dbReference>
<feature type="binding site" evidence="9">
    <location>
        <position position="214"/>
    </location>
    <ligand>
        <name>substrate</name>
    </ligand>
</feature>
<dbReference type="UniPathway" id="UPA00138"/>
<evidence type="ECO:0000256" key="7">
    <source>
        <dbReference type="ARBA" id="ARBA00023152"/>
    </source>
</evidence>
<evidence type="ECO:0000256" key="8">
    <source>
        <dbReference type="ARBA" id="ARBA00023235"/>
    </source>
</evidence>
<dbReference type="InterPro" id="IPR000652">
    <property type="entry name" value="Triosephosphate_isomerase"/>
</dbReference>
<proteinExistence type="inferred from homology"/>
<gene>
    <name evidence="9" type="primary">tpiA</name>
    <name evidence="11" type="ORF">G6N74_02865</name>
</gene>
<comment type="similarity">
    <text evidence="4 9 10">Belongs to the triosephosphate isomerase family.</text>
</comment>
<dbReference type="UniPathway" id="UPA01066"/>
<dbReference type="SUPFAM" id="SSF51351">
    <property type="entry name" value="Triosephosphate isomerase (TIM)"/>
    <property type="match status" value="1"/>
</dbReference>
<comment type="catalytic activity">
    <reaction evidence="1">
        <text>L-erythrulose 1-phosphate = D-erythrulose 4-phosphate</text>
        <dbReference type="Rhea" id="RHEA:49588"/>
        <dbReference type="ChEBI" id="CHEBI:58002"/>
        <dbReference type="ChEBI" id="CHEBI:90796"/>
        <dbReference type="EC" id="5.3.1.33"/>
    </reaction>
</comment>
<dbReference type="PANTHER" id="PTHR21139">
    <property type="entry name" value="TRIOSEPHOSPHATE ISOMERASE"/>
    <property type="match status" value="1"/>
</dbReference>
<dbReference type="FunFam" id="3.20.20.70:FF:000016">
    <property type="entry name" value="Triosephosphate isomerase"/>
    <property type="match status" value="1"/>
</dbReference>
<feature type="binding site" evidence="9">
    <location>
        <begin position="235"/>
        <end position="236"/>
    </location>
    <ligand>
        <name>substrate</name>
    </ligand>
</feature>
<dbReference type="GO" id="GO:0006096">
    <property type="term" value="P:glycolytic process"/>
    <property type="evidence" value="ECO:0007669"/>
    <property type="project" value="UniProtKB-UniRule"/>
</dbReference>
<dbReference type="Proteomes" id="UP000481252">
    <property type="component" value="Unassembled WGS sequence"/>
</dbReference>
<dbReference type="CDD" id="cd00311">
    <property type="entry name" value="TIM"/>
    <property type="match status" value="1"/>
</dbReference>
<feature type="binding site" evidence="9">
    <location>
        <position position="175"/>
    </location>
    <ligand>
        <name>substrate</name>
    </ligand>
</feature>
<dbReference type="HAMAP" id="MF_00147_B">
    <property type="entry name" value="TIM_B"/>
    <property type="match status" value="1"/>
</dbReference>
<dbReference type="PROSITE" id="PS51440">
    <property type="entry name" value="TIM_2"/>
    <property type="match status" value="1"/>
</dbReference>
<feature type="active site" description="Proton acceptor" evidence="9">
    <location>
        <position position="169"/>
    </location>
</feature>
<evidence type="ECO:0000256" key="5">
    <source>
        <dbReference type="ARBA" id="ARBA00022432"/>
    </source>
</evidence>
<dbReference type="RefSeq" id="WP_165114053.1">
    <property type="nucleotide sequence ID" value="NZ_JAAKZG010000001.1"/>
</dbReference>
<dbReference type="EC" id="5.3.1.1" evidence="9 10"/>
<comment type="catalytic activity">
    <reaction evidence="9 10">
        <text>D-glyceraldehyde 3-phosphate = dihydroxyacetone phosphate</text>
        <dbReference type="Rhea" id="RHEA:18585"/>
        <dbReference type="ChEBI" id="CHEBI:57642"/>
        <dbReference type="ChEBI" id="CHEBI:59776"/>
        <dbReference type="EC" id="5.3.1.1"/>
    </reaction>
</comment>
<dbReference type="Pfam" id="PF00121">
    <property type="entry name" value="TIM"/>
    <property type="match status" value="1"/>
</dbReference>
<evidence type="ECO:0000256" key="4">
    <source>
        <dbReference type="ARBA" id="ARBA00007422"/>
    </source>
</evidence>
<dbReference type="EMBL" id="JAAKZG010000001">
    <property type="protein sequence ID" value="NGN39998.1"/>
    <property type="molecule type" value="Genomic_DNA"/>
</dbReference>
<dbReference type="InterPro" id="IPR022896">
    <property type="entry name" value="TrioseP_Isoase_bac/euk"/>
</dbReference>
<keyword evidence="6 9" id="KW-0963">Cytoplasm</keyword>
<comment type="caution">
    <text evidence="11">The sequence shown here is derived from an EMBL/GenBank/DDBJ whole genome shotgun (WGS) entry which is preliminary data.</text>
</comment>
<dbReference type="GO" id="GO:0006094">
    <property type="term" value="P:gluconeogenesis"/>
    <property type="evidence" value="ECO:0007669"/>
    <property type="project" value="UniProtKB-UniRule"/>
</dbReference>
<dbReference type="GO" id="GO:0004807">
    <property type="term" value="F:triose-phosphate isomerase activity"/>
    <property type="evidence" value="ECO:0007669"/>
    <property type="project" value="UniProtKB-UniRule"/>
</dbReference>
<keyword evidence="12" id="KW-1185">Reference proteome</keyword>
<dbReference type="InterPro" id="IPR020861">
    <property type="entry name" value="Triosephosphate_isomerase_AS"/>
</dbReference>
<evidence type="ECO:0000313" key="12">
    <source>
        <dbReference type="Proteomes" id="UP000481252"/>
    </source>
</evidence>
<dbReference type="Gene3D" id="3.20.20.70">
    <property type="entry name" value="Aldolase class I"/>
    <property type="match status" value="1"/>
</dbReference>
<comment type="pathway">
    <text evidence="2 9 10">Carbohydrate degradation; glycolysis; D-glyceraldehyde 3-phosphate from glycerone phosphate: step 1/1.</text>
</comment>
<feature type="active site" description="Electrophile" evidence="9">
    <location>
        <position position="99"/>
    </location>
</feature>
<evidence type="ECO:0000256" key="10">
    <source>
        <dbReference type="RuleBase" id="RU363013"/>
    </source>
</evidence>
<protein>
    <recommendedName>
        <fullName evidence="9 10">Triosephosphate isomerase</fullName>
        <shortName evidence="9">TIM</shortName>
        <shortName evidence="9">TPI</shortName>
        <ecNumber evidence="9 10">5.3.1.1</ecNumber>
    </recommendedName>
    <alternativeName>
        <fullName evidence="9">Triose-phosphate isomerase</fullName>
    </alternativeName>
</protein>
<dbReference type="PANTHER" id="PTHR21139:SF42">
    <property type="entry name" value="TRIOSEPHOSPHATE ISOMERASE"/>
    <property type="match status" value="1"/>
</dbReference>
<comment type="pathway">
    <text evidence="3">Carbohydrate metabolism; erythritol degradation.</text>
</comment>
<keyword evidence="7 9" id="KW-0324">Glycolysis</keyword>